<dbReference type="InterPro" id="IPR052548">
    <property type="entry name" value="Type_VII_TA_antitoxin"/>
</dbReference>
<dbReference type="SUPFAM" id="SSF81301">
    <property type="entry name" value="Nucleotidyltransferase"/>
    <property type="match status" value="1"/>
</dbReference>
<dbReference type="Gene3D" id="3.30.460.10">
    <property type="entry name" value="Beta Polymerase, domain 2"/>
    <property type="match status" value="1"/>
</dbReference>
<accession>A0A140L4H5</accession>
<dbReference type="AlphaFoldDB" id="A0A140L4H5"/>
<proteinExistence type="predicted"/>
<dbReference type="Pfam" id="PF18765">
    <property type="entry name" value="Polbeta"/>
    <property type="match status" value="1"/>
</dbReference>
<evidence type="ECO:0000313" key="3">
    <source>
        <dbReference type="Proteomes" id="UP000070456"/>
    </source>
</evidence>
<comment type="caution">
    <text evidence="2">The sequence shown here is derived from an EMBL/GenBank/DDBJ whole genome shotgun (WGS) entry which is preliminary data.</text>
</comment>
<dbReference type="InterPro" id="IPR041633">
    <property type="entry name" value="Polbeta"/>
</dbReference>
<protein>
    <recommendedName>
        <fullName evidence="1">Polymerase beta nucleotidyltransferase domain-containing protein</fullName>
    </recommendedName>
</protein>
<dbReference type="InterPro" id="IPR043519">
    <property type="entry name" value="NT_sf"/>
</dbReference>
<feature type="domain" description="Polymerase beta nucleotidyltransferase" evidence="1">
    <location>
        <begin position="16"/>
        <end position="101"/>
    </location>
</feature>
<dbReference type="Proteomes" id="UP000070456">
    <property type="component" value="Unassembled WGS sequence"/>
</dbReference>
<dbReference type="EMBL" id="LOEE01000034">
    <property type="protein sequence ID" value="KXG75450.1"/>
    <property type="molecule type" value="Genomic_DNA"/>
</dbReference>
<dbReference type="STRING" id="520762.AN619_17140"/>
<dbReference type="CDD" id="cd05403">
    <property type="entry name" value="NT_KNTase_like"/>
    <property type="match status" value="1"/>
</dbReference>
<sequence length="102" mass="11690">MDKSQALEKAIEYAALVSEKIKPQKIILYGSYVKGNWKEESDIDIAVIVNAIEGDFLDMEAMLYKLRRNIDDRIEPILLEENNDESGFLNEILEHGQIIYSA</sequence>
<evidence type="ECO:0000259" key="1">
    <source>
        <dbReference type="Pfam" id="PF18765"/>
    </source>
</evidence>
<organism evidence="2 3">
    <name type="scientific">Thermotalea metallivorans</name>
    <dbReference type="NCBI Taxonomy" id="520762"/>
    <lineage>
        <taxon>Bacteria</taxon>
        <taxon>Bacillati</taxon>
        <taxon>Bacillota</taxon>
        <taxon>Clostridia</taxon>
        <taxon>Peptostreptococcales</taxon>
        <taxon>Thermotaleaceae</taxon>
        <taxon>Thermotalea</taxon>
    </lineage>
</organism>
<dbReference type="RefSeq" id="WP_068556306.1">
    <property type="nucleotide sequence ID" value="NZ_LOEE01000034.1"/>
</dbReference>
<evidence type="ECO:0000313" key="2">
    <source>
        <dbReference type="EMBL" id="KXG75450.1"/>
    </source>
</evidence>
<keyword evidence="3" id="KW-1185">Reference proteome</keyword>
<name>A0A140L4H5_9FIRM</name>
<dbReference type="PANTHER" id="PTHR33933">
    <property type="entry name" value="NUCLEOTIDYLTRANSFERASE"/>
    <property type="match status" value="1"/>
</dbReference>
<gene>
    <name evidence="2" type="ORF">AN619_17140</name>
</gene>
<dbReference type="OrthoDB" id="1682923at2"/>
<reference evidence="2 3" key="1">
    <citation type="submission" date="2015-12" db="EMBL/GenBank/DDBJ databases">
        <title>Draft genome sequence of the thermoanaerobe Thermotalea metallivorans, an isolate from the runoff channel of the Great Artesian Basin, Australia.</title>
        <authorList>
            <person name="Patel B.K."/>
        </authorList>
    </citation>
    <scope>NUCLEOTIDE SEQUENCE [LARGE SCALE GENOMIC DNA]</scope>
    <source>
        <strain evidence="2 3">B2-1</strain>
    </source>
</reference>
<dbReference type="PANTHER" id="PTHR33933:SF1">
    <property type="entry name" value="PROTEIN ADENYLYLTRANSFERASE MNTA-RELATED"/>
    <property type="match status" value="1"/>
</dbReference>